<keyword evidence="6" id="KW-1185">Reference proteome</keyword>
<protein>
    <recommendedName>
        <fullName evidence="4">Non-haem dioxygenase N-terminal domain-containing protein</fullName>
    </recommendedName>
</protein>
<sequence>MAPVPISNINIGHIDDVQELRRTKPKIVPQRFVRDMKERPTLQTSLSLPSTNMPVIDFSKLSKGTKEEFLNELYKLSTACEEWGFFQVINHEIDLNLIENIEDMSKEFFMLPLEEKQKYPMAPGTVQGYGQAFVFSEDQKLDWCNMFALGIEPHYIRNPNLWPKNPARLR</sequence>
<organism evidence="5 6">
    <name type="scientific">Trifolium subterraneum</name>
    <name type="common">Subterranean clover</name>
    <dbReference type="NCBI Taxonomy" id="3900"/>
    <lineage>
        <taxon>Eukaryota</taxon>
        <taxon>Viridiplantae</taxon>
        <taxon>Streptophyta</taxon>
        <taxon>Embryophyta</taxon>
        <taxon>Tracheophyta</taxon>
        <taxon>Spermatophyta</taxon>
        <taxon>Magnoliopsida</taxon>
        <taxon>eudicotyledons</taxon>
        <taxon>Gunneridae</taxon>
        <taxon>Pentapetalae</taxon>
        <taxon>rosids</taxon>
        <taxon>fabids</taxon>
        <taxon>Fabales</taxon>
        <taxon>Fabaceae</taxon>
        <taxon>Papilionoideae</taxon>
        <taxon>50 kb inversion clade</taxon>
        <taxon>NPAAA clade</taxon>
        <taxon>Hologalegina</taxon>
        <taxon>IRL clade</taxon>
        <taxon>Trifolieae</taxon>
        <taxon>Trifolium</taxon>
    </lineage>
</organism>
<dbReference type="GO" id="GO:0046872">
    <property type="term" value="F:metal ion binding"/>
    <property type="evidence" value="ECO:0007669"/>
    <property type="project" value="UniProtKB-KW"/>
</dbReference>
<keyword evidence="3" id="KW-0408">Iron</keyword>
<dbReference type="Pfam" id="PF14226">
    <property type="entry name" value="DIOX_N"/>
    <property type="match status" value="1"/>
</dbReference>
<dbReference type="InterPro" id="IPR027443">
    <property type="entry name" value="IPNS-like_sf"/>
</dbReference>
<dbReference type="SUPFAM" id="SSF51197">
    <property type="entry name" value="Clavaminate synthase-like"/>
    <property type="match status" value="1"/>
</dbReference>
<evidence type="ECO:0000256" key="3">
    <source>
        <dbReference type="ARBA" id="ARBA00023004"/>
    </source>
</evidence>
<proteinExistence type="predicted"/>
<dbReference type="InterPro" id="IPR050295">
    <property type="entry name" value="Plant_2OG-oxidoreductases"/>
</dbReference>
<keyword evidence="1" id="KW-0479">Metal-binding</keyword>
<dbReference type="Gene3D" id="2.60.120.330">
    <property type="entry name" value="B-lactam Antibiotic, Isopenicillin N Synthase, Chain"/>
    <property type="match status" value="1"/>
</dbReference>
<dbReference type="OrthoDB" id="288590at2759"/>
<dbReference type="PANTHER" id="PTHR47991">
    <property type="entry name" value="OXOGLUTARATE/IRON-DEPENDENT DIOXYGENASE"/>
    <property type="match status" value="1"/>
</dbReference>
<accession>A0A2Z6P4D7</accession>
<dbReference type="GO" id="GO:0031418">
    <property type="term" value="F:L-ascorbic acid binding"/>
    <property type="evidence" value="ECO:0007669"/>
    <property type="project" value="UniProtKB-KW"/>
</dbReference>
<evidence type="ECO:0000256" key="1">
    <source>
        <dbReference type="ARBA" id="ARBA00022723"/>
    </source>
</evidence>
<evidence type="ECO:0000256" key="2">
    <source>
        <dbReference type="ARBA" id="ARBA00022896"/>
    </source>
</evidence>
<evidence type="ECO:0000259" key="4">
    <source>
        <dbReference type="Pfam" id="PF14226"/>
    </source>
</evidence>
<dbReference type="Proteomes" id="UP000242715">
    <property type="component" value="Unassembled WGS sequence"/>
</dbReference>
<evidence type="ECO:0000313" key="5">
    <source>
        <dbReference type="EMBL" id="GAU38549.1"/>
    </source>
</evidence>
<feature type="domain" description="Non-haem dioxygenase N-terminal" evidence="4">
    <location>
        <begin position="54"/>
        <end position="165"/>
    </location>
</feature>
<gene>
    <name evidence="5" type="ORF">TSUD_320210</name>
</gene>
<keyword evidence="2" id="KW-0847">Vitamin C</keyword>
<name>A0A2Z6P4D7_TRISU</name>
<dbReference type="EMBL" id="DF973721">
    <property type="protein sequence ID" value="GAU38549.1"/>
    <property type="molecule type" value="Genomic_DNA"/>
</dbReference>
<dbReference type="InterPro" id="IPR026992">
    <property type="entry name" value="DIOX_N"/>
</dbReference>
<dbReference type="AlphaFoldDB" id="A0A2Z6P4D7"/>
<reference evidence="6" key="1">
    <citation type="journal article" date="2017" name="Front. Plant Sci.">
        <title>Climate Clever Clovers: New Paradigm to Reduce the Environmental Footprint of Ruminants by Breeding Low Methanogenic Forages Utilizing Haplotype Variation.</title>
        <authorList>
            <person name="Kaur P."/>
            <person name="Appels R."/>
            <person name="Bayer P.E."/>
            <person name="Keeble-Gagnere G."/>
            <person name="Wang J."/>
            <person name="Hirakawa H."/>
            <person name="Shirasawa K."/>
            <person name="Vercoe P."/>
            <person name="Stefanova K."/>
            <person name="Durmic Z."/>
            <person name="Nichols P."/>
            <person name="Revell C."/>
            <person name="Isobe S.N."/>
            <person name="Edwards D."/>
            <person name="Erskine W."/>
        </authorList>
    </citation>
    <scope>NUCLEOTIDE SEQUENCE [LARGE SCALE GENOMIC DNA]</scope>
    <source>
        <strain evidence="6">cv. Daliak</strain>
    </source>
</reference>
<evidence type="ECO:0000313" key="6">
    <source>
        <dbReference type="Proteomes" id="UP000242715"/>
    </source>
</evidence>